<reference evidence="2" key="1">
    <citation type="submission" date="2020-03" db="EMBL/GenBank/DDBJ databases">
        <title>The deep terrestrial virosphere.</title>
        <authorList>
            <person name="Holmfeldt K."/>
            <person name="Nilsson E."/>
            <person name="Simone D."/>
            <person name="Lopez-Fernandez M."/>
            <person name="Wu X."/>
            <person name="de Brujin I."/>
            <person name="Lundin D."/>
            <person name="Andersson A."/>
            <person name="Bertilsson S."/>
            <person name="Dopson M."/>
        </authorList>
    </citation>
    <scope>NUCLEOTIDE SEQUENCE</scope>
    <source>
        <strain evidence="2">MM415A00252</strain>
        <strain evidence="1">MM415B00400</strain>
    </source>
</reference>
<evidence type="ECO:0000313" key="2">
    <source>
        <dbReference type="EMBL" id="QJA83821.1"/>
    </source>
</evidence>
<dbReference type="EMBL" id="MT141537">
    <property type="protein sequence ID" value="QJA65347.1"/>
    <property type="molecule type" value="Genomic_DNA"/>
</dbReference>
<dbReference type="AlphaFoldDB" id="A0A6M3KQE1"/>
<organism evidence="2">
    <name type="scientific">viral metagenome</name>
    <dbReference type="NCBI Taxonomy" id="1070528"/>
    <lineage>
        <taxon>unclassified sequences</taxon>
        <taxon>metagenomes</taxon>
        <taxon>organismal metagenomes</taxon>
    </lineage>
</organism>
<dbReference type="EMBL" id="MT142518">
    <property type="protein sequence ID" value="QJA83821.1"/>
    <property type="molecule type" value="Genomic_DNA"/>
</dbReference>
<accession>A0A6M3KQE1</accession>
<gene>
    <name evidence="2" type="ORF">MM415A00252_0042</name>
    <name evidence="1" type="ORF">MM415B00400_0002</name>
</gene>
<name>A0A6M3KQE1_9ZZZZ</name>
<protein>
    <submittedName>
        <fullName evidence="2">Uncharacterized protein</fullName>
    </submittedName>
</protein>
<sequence length="72" mass="8202">MSDLTPYNRDTLKRITHDARKKGMAVTVLHDAKWGMGGMNIYVHPKNVLIKDIPGGEDGDRAKYRKAWFMAL</sequence>
<proteinExistence type="predicted"/>
<evidence type="ECO:0000313" key="1">
    <source>
        <dbReference type="EMBL" id="QJA65347.1"/>
    </source>
</evidence>